<sequence>MHDGLNDPARALAWAAEVLRPPRVAPERIALHLSTRPHDASGEVVEGRGLPDADAPREARQTVLRLYADAVLFLVVELRAEPSRRLPGRVQLSLPDLDAHGAATLSNAAWVVARRAIAHHGQLCGTVVPAAGEAGGEARPLEPGGPTIQLDLQRLLAFEELGARIEQAAATGDPQELHWRYERSRLQDVFRRYPCPPDLFEQLWTAYRSFVDGLGPVASFEQFYTARMCAGGFLEMRANSAFGLLEPLRA</sequence>
<accession>A0A1L1PHF9</accession>
<evidence type="ECO:0000313" key="2">
    <source>
        <dbReference type="Proteomes" id="UP000028878"/>
    </source>
</evidence>
<name>A0A1L1PHF9_HYDIT</name>
<evidence type="ECO:0000313" key="1">
    <source>
        <dbReference type="EMBL" id="CDN87199.1"/>
    </source>
</evidence>
<proteinExistence type="predicted"/>
<reference evidence="2" key="1">
    <citation type="submission" date="2014-11" db="EMBL/GenBank/DDBJ databases">
        <title>Draft genome sequence of Hydrogenophaga intermedia S1.</title>
        <authorList>
            <person name="Gan H.M."/>
            <person name="Chew T.H."/>
            <person name="Stolz A."/>
        </authorList>
    </citation>
    <scope>NUCLEOTIDE SEQUENCE [LARGE SCALE GENOMIC DNA]</scope>
    <source>
        <strain evidence="2">S1</strain>
    </source>
</reference>
<protein>
    <submittedName>
        <fullName evidence="1">Uncharacterized protein</fullName>
    </submittedName>
</protein>
<gene>
    <name evidence="1" type="ORF">BN948_01618</name>
</gene>
<dbReference type="AlphaFoldDB" id="A0A1L1PHF9"/>
<dbReference type="RefSeq" id="WP_009518075.1">
    <property type="nucleotide sequence ID" value="NZ_CCAE010000009.1"/>
</dbReference>
<dbReference type="Proteomes" id="UP000028878">
    <property type="component" value="Unassembled WGS sequence"/>
</dbReference>
<dbReference type="EMBL" id="CCAE010000009">
    <property type="protein sequence ID" value="CDN87199.1"/>
    <property type="molecule type" value="Genomic_DNA"/>
</dbReference>
<organism evidence="1 2">
    <name type="scientific">Hydrogenophaga intermedia</name>
    <dbReference type="NCBI Taxonomy" id="65786"/>
    <lineage>
        <taxon>Bacteria</taxon>
        <taxon>Pseudomonadati</taxon>
        <taxon>Pseudomonadota</taxon>
        <taxon>Betaproteobacteria</taxon>
        <taxon>Burkholderiales</taxon>
        <taxon>Comamonadaceae</taxon>
        <taxon>Hydrogenophaga</taxon>
    </lineage>
</organism>
<keyword evidence="2" id="KW-1185">Reference proteome</keyword>